<evidence type="ECO:0000313" key="2">
    <source>
        <dbReference type="Proteomes" id="UP000078200"/>
    </source>
</evidence>
<accession>A0A1A9UTB9</accession>
<dbReference type="EnsemblMetazoa" id="GAUT014674-RA">
    <property type="protein sequence ID" value="GAUT014674-PA"/>
    <property type="gene ID" value="GAUT014674"/>
</dbReference>
<proteinExistence type="predicted"/>
<sequence>MISFNNALGERLITLHTVRNSVDQASLWNTITMEVSSYFPFDFCMNDKSKETYLSCRTSVSERFNEMGELPDMKPITKYPSKLCDNADNSKISISEYMEEKHKGSVRNVVAYNLLGANERGAFSRFLANLSRYCMSCILTLFRLCCMEVVNIVVEYCIHSRRGMRLGGVTENTTAAAAAAAAANAVNFILLSTNSESPTYTSGAAALRGNNTLPTRSNNHDYKIDNSMNVMCYWYRFPQ</sequence>
<name>A0A1A9UTB9_GLOAU</name>
<dbReference type="VEuPathDB" id="VectorBase:GAUT014674"/>
<dbReference type="AlphaFoldDB" id="A0A1A9UTB9"/>
<keyword evidence="2" id="KW-1185">Reference proteome</keyword>
<dbReference type="Proteomes" id="UP000078200">
    <property type="component" value="Unassembled WGS sequence"/>
</dbReference>
<evidence type="ECO:0000313" key="1">
    <source>
        <dbReference type="EnsemblMetazoa" id="GAUT014674-PA"/>
    </source>
</evidence>
<organism evidence="1 2">
    <name type="scientific">Glossina austeni</name>
    <name type="common">Savannah tsetse fly</name>
    <dbReference type="NCBI Taxonomy" id="7395"/>
    <lineage>
        <taxon>Eukaryota</taxon>
        <taxon>Metazoa</taxon>
        <taxon>Ecdysozoa</taxon>
        <taxon>Arthropoda</taxon>
        <taxon>Hexapoda</taxon>
        <taxon>Insecta</taxon>
        <taxon>Pterygota</taxon>
        <taxon>Neoptera</taxon>
        <taxon>Endopterygota</taxon>
        <taxon>Diptera</taxon>
        <taxon>Brachycera</taxon>
        <taxon>Muscomorpha</taxon>
        <taxon>Hippoboscoidea</taxon>
        <taxon>Glossinidae</taxon>
        <taxon>Glossina</taxon>
    </lineage>
</organism>
<protein>
    <submittedName>
        <fullName evidence="1">Uncharacterized protein</fullName>
    </submittedName>
</protein>
<reference evidence="1" key="1">
    <citation type="submission" date="2020-05" db="UniProtKB">
        <authorList>
            <consortium name="EnsemblMetazoa"/>
        </authorList>
    </citation>
    <scope>IDENTIFICATION</scope>
    <source>
        <strain evidence="1">TTRI</strain>
    </source>
</reference>